<keyword evidence="4" id="KW-1185">Reference proteome</keyword>
<dbReference type="EMBL" id="FOPK01000044">
    <property type="protein sequence ID" value="SFH68661.1"/>
    <property type="molecule type" value="Genomic_DNA"/>
</dbReference>
<feature type="signal peptide" evidence="1">
    <location>
        <begin position="1"/>
        <end position="29"/>
    </location>
</feature>
<evidence type="ECO:0000256" key="1">
    <source>
        <dbReference type="SAM" id="SignalP"/>
    </source>
</evidence>
<keyword evidence="1" id="KW-0732">Signal</keyword>
<dbReference type="AlphaFoldDB" id="A0AAE8HXX4"/>
<organism evidence="3 5">
    <name type="scientific">Methylobacterium phyllosphaerae</name>
    <dbReference type="NCBI Taxonomy" id="418223"/>
    <lineage>
        <taxon>Bacteria</taxon>
        <taxon>Pseudomonadati</taxon>
        <taxon>Pseudomonadota</taxon>
        <taxon>Alphaproteobacteria</taxon>
        <taxon>Hyphomicrobiales</taxon>
        <taxon>Methylobacteriaceae</taxon>
        <taxon>Methylobacterium</taxon>
    </lineage>
</organism>
<feature type="chain" id="PRO_5042071372" description="YARHG domain-containing protein" evidence="1">
    <location>
        <begin position="30"/>
        <end position="113"/>
    </location>
</feature>
<evidence type="ECO:0000313" key="2">
    <source>
        <dbReference type="EMBL" id="APT35140.1"/>
    </source>
</evidence>
<proteinExistence type="predicted"/>
<dbReference type="KEGG" id="mphy:MCBMB27_05849"/>
<name>A0AAE8HXX4_9HYPH</name>
<evidence type="ECO:0008006" key="6">
    <source>
        <dbReference type="Google" id="ProtNLM"/>
    </source>
</evidence>
<dbReference type="Proteomes" id="UP000185487">
    <property type="component" value="Plasmid CBMB27-p3"/>
</dbReference>
<accession>A0AAE8HXX4</accession>
<reference evidence="2 4" key="1">
    <citation type="submission" date="2016-04" db="EMBL/GenBank/DDBJ databases">
        <title>Complete genome sequencing and analysis of CBMB27, Methylobacterium phyllosphaerae isolated from leaf tissues of rice (Oryza sativa L.).</title>
        <authorList>
            <person name="Lee Y."/>
            <person name="Hwangbo K."/>
            <person name="Chung H."/>
            <person name="Yoo J."/>
            <person name="Kim K.Y."/>
            <person name="Sa T.M."/>
            <person name="Um Y."/>
            <person name="Madhaiyan M."/>
        </authorList>
    </citation>
    <scope>NUCLEOTIDE SEQUENCE [LARGE SCALE GENOMIC DNA]</scope>
    <source>
        <strain evidence="2 4">CBMB27</strain>
        <plasmid evidence="2 4">CBMB27-p3</plasmid>
    </source>
</reference>
<sequence>MPGRPSAHARSVASVAFAAAALMAQPLSAAPVKPAGAAPRLPADAQAYVTRRRGCNHWGGEDAYDEARGREIAAAAKALRCDAIDADEARLRRRYGKDPAVLKALDRADGESG</sequence>
<protein>
    <recommendedName>
        <fullName evidence="6">YARHG domain-containing protein</fullName>
    </recommendedName>
</protein>
<geneLocation type="plasmid" evidence="2 4">
    <name>CBMB27-p3</name>
</geneLocation>
<evidence type="ECO:0000313" key="4">
    <source>
        <dbReference type="Proteomes" id="UP000185487"/>
    </source>
</evidence>
<dbReference type="EMBL" id="CP015370">
    <property type="protein sequence ID" value="APT35140.1"/>
    <property type="molecule type" value="Genomic_DNA"/>
</dbReference>
<evidence type="ECO:0000313" key="3">
    <source>
        <dbReference type="EMBL" id="SFH68661.1"/>
    </source>
</evidence>
<reference evidence="3 5" key="2">
    <citation type="submission" date="2016-10" db="EMBL/GenBank/DDBJ databases">
        <authorList>
            <person name="Varghese N."/>
            <person name="Submissions S."/>
        </authorList>
    </citation>
    <scope>NUCLEOTIDE SEQUENCE [LARGE SCALE GENOMIC DNA]</scope>
    <source>
        <strain evidence="3 5">CBMB27</strain>
    </source>
</reference>
<keyword evidence="2" id="KW-0614">Plasmid</keyword>
<gene>
    <name evidence="2" type="ORF">MCBMB27_05849</name>
    <name evidence="3" type="ORF">SAMN05192567_14420</name>
</gene>
<dbReference type="Proteomes" id="UP000199140">
    <property type="component" value="Unassembled WGS sequence"/>
</dbReference>
<evidence type="ECO:0000313" key="5">
    <source>
        <dbReference type="Proteomes" id="UP000199140"/>
    </source>
</evidence>